<dbReference type="OrthoDB" id="4062651at2759"/>
<evidence type="ECO:0000313" key="3">
    <source>
        <dbReference type="Proteomes" id="UP000275385"/>
    </source>
</evidence>
<sequence length="289" mass="32325">MREARNMPAPQSPPQREEVRVLEMNEAYEEVDGSFEFTMTLIVYQTAGGDLYHAVSKARYSSPSDVKVEHLSNKILIPVSAYAPLFPSGFTRAPDPLPEHCHIKKPQLISYDRIRQGSRPDDIAASVLQEAAVCELLKQQPHPNIAPYLGCQVSDGRITGLCFVAYERTLMEEVNPGGLMKRKVRSQGRSSKDYSRVLAGVESGIRHLHGLGLVHNDINPSNIMLDGEEGVIIDFGSCKRVGESLDDGGRTYEWYDEHVTTALPQNDFDALDEIRIWLGEDSRPFHFAE</sequence>
<reference evidence="2 3" key="1">
    <citation type="submission" date="2018-08" db="EMBL/GenBank/DDBJ databases">
        <title>Draft genome of the lignicolous fungus Coniochaeta pulveracea.</title>
        <authorList>
            <person name="Borstlap C.J."/>
            <person name="De Witt R.N."/>
            <person name="Botha A."/>
            <person name="Volschenk H."/>
        </authorList>
    </citation>
    <scope>NUCLEOTIDE SEQUENCE [LARGE SCALE GENOMIC DNA]</scope>
    <source>
        <strain evidence="2 3">CAB683</strain>
    </source>
</reference>
<keyword evidence="3" id="KW-1185">Reference proteome</keyword>
<dbReference type="PANTHER" id="PTHR48011">
    <property type="entry name" value="CCR4-NOT TRANSCRIPTIONAL COMPLEX SUBUNIT CAF120-RELATED"/>
    <property type="match status" value="1"/>
</dbReference>
<dbReference type="STRING" id="177199.A0A420YIT3"/>
<proteinExistence type="predicted"/>
<name>A0A420YIT3_9PEZI</name>
<dbReference type="InterPro" id="IPR011009">
    <property type="entry name" value="Kinase-like_dom_sf"/>
</dbReference>
<evidence type="ECO:0000259" key="1">
    <source>
        <dbReference type="PROSITE" id="PS50011"/>
    </source>
</evidence>
<feature type="domain" description="Protein kinase" evidence="1">
    <location>
        <begin position="41"/>
        <end position="289"/>
    </location>
</feature>
<dbReference type="SUPFAM" id="SSF56112">
    <property type="entry name" value="Protein kinase-like (PK-like)"/>
    <property type="match status" value="1"/>
</dbReference>
<organism evidence="2 3">
    <name type="scientific">Coniochaeta pulveracea</name>
    <dbReference type="NCBI Taxonomy" id="177199"/>
    <lineage>
        <taxon>Eukaryota</taxon>
        <taxon>Fungi</taxon>
        <taxon>Dikarya</taxon>
        <taxon>Ascomycota</taxon>
        <taxon>Pezizomycotina</taxon>
        <taxon>Sordariomycetes</taxon>
        <taxon>Sordariomycetidae</taxon>
        <taxon>Coniochaetales</taxon>
        <taxon>Coniochaetaceae</taxon>
        <taxon>Coniochaeta</taxon>
    </lineage>
</organism>
<dbReference type="PANTHER" id="PTHR48011:SF84">
    <property type="entry name" value="KINASE, PUTATIVE-RELATED"/>
    <property type="match status" value="1"/>
</dbReference>
<dbReference type="GO" id="GO:0005524">
    <property type="term" value="F:ATP binding"/>
    <property type="evidence" value="ECO:0007669"/>
    <property type="project" value="InterPro"/>
</dbReference>
<dbReference type="PROSITE" id="PS50011">
    <property type="entry name" value="PROTEIN_KINASE_DOM"/>
    <property type="match status" value="1"/>
</dbReference>
<protein>
    <recommendedName>
        <fullName evidence="1">Protein kinase domain-containing protein</fullName>
    </recommendedName>
</protein>
<dbReference type="InterPro" id="IPR052751">
    <property type="entry name" value="Plant_MAPKKK"/>
</dbReference>
<comment type="caution">
    <text evidence="2">The sequence shown here is derived from an EMBL/GenBank/DDBJ whole genome shotgun (WGS) entry which is preliminary data.</text>
</comment>
<dbReference type="AlphaFoldDB" id="A0A420YIT3"/>
<dbReference type="EMBL" id="QVQW01000007">
    <property type="protein sequence ID" value="RKU47802.1"/>
    <property type="molecule type" value="Genomic_DNA"/>
</dbReference>
<dbReference type="Pfam" id="PF00069">
    <property type="entry name" value="Pkinase"/>
    <property type="match status" value="1"/>
</dbReference>
<dbReference type="GO" id="GO:0004672">
    <property type="term" value="F:protein kinase activity"/>
    <property type="evidence" value="ECO:0007669"/>
    <property type="project" value="InterPro"/>
</dbReference>
<evidence type="ECO:0000313" key="2">
    <source>
        <dbReference type="EMBL" id="RKU47802.1"/>
    </source>
</evidence>
<dbReference type="InterPro" id="IPR000719">
    <property type="entry name" value="Prot_kinase_dom"/>
</dbReference>
<accession>A0A420YIT3</accession>
<dbReference type="GO" id="GO:0007165">
    <property type="term" value="P:signal transduction"/>
    <property type="evidence" value="ECO:0007669"/>
    <property type="project" value="TreeGrafter"/>
</dbReference>
<dbReference type="Proteomes" id="UP000275385">
    <property type="component" value="Unassembled WGS sequence"/>
</dbReference>
<gene>
    <name evidence="2" type="ORF">DL546_007329</name>
</gene>
<dbReference type="Gene3D" id="1.10.510.10">
    <property type="entry name" value="Transferase(Phosphotransferase) domain 1"/>
    <property type="match status" value="1"/>
</dbReference>